<evidence type="ECO:0000256" key="2">
    <source>
        <dbReference type="ARBA" id="ARBA00022801"/>
    </source>
</evidence>
<dbReference type="InterPro" id="IPR051316">
    <property type="entry name" value="Zinc-reg_GTPase_activator"/>
</dbReference>
<evidence type="ECO:0000313" key="9">
    <source>
        <dbReference type="Proteomes" id="UP001432046"/>
    </source>
</evidence>
<dbReference type="RefSeq" id="WP_224496547.1">
    <property type="nucleotide sequence ID" value="NZ_CP088285.1"/>
</dbReference>
<keyword evidence="3" id="KW-0143">Chaperone</keyword>
<dbReference type="PANTHER" id="PTHR13748:SF62">
    <property type="entry name" value="COBW DOMAIN-CONTAINING PROTEIN"/>
    <property type="match status" value="1"/>
</dbReference>
<dbReference type="PANTHER" id="PTHR13748">
    <property type="entry name" value="COBW-RELATED"/>
    <property type="match status" value="1"/>
</dbReference>
<dbReference type="CDD" id="cd03112">
    <property type="entry name" value="CobW-like"/>
    <property type="match status" value="1"/>
</dbReference>
<evidence type="ECO:0000256" key="3">
    <source>
        <dbReference type="ARBA" id="ARBA00023186"/>
    </source>
</evidence>
<dbReference type="InterPro" id="IPR003495">
    <property type="entry name" value="CobW/HypB/UreG_nucleotide-bd"/>
</dbReference>
<evidence type="ECO:0000313" key="8">
    <source>
        <dbReference type="EMBL" id="WXC81682.1"/>
    </source>
</evidence>
<accession>A0ABZ2P378</accession>
<comment type="catalytic activity">
    <reaction evidence="6">
        <text>GTP + H2O = GDP + phosphate + H(+)</text>
        <dbReference type="Rhea" id="RHEA:19669"/>
        <dbReference type="ChEBI" id="CHEBI:15377"/>
        <dbReference type="ChEBI" id="CHEBI:15378"/>
        <dbReference type="ChEBI" id="CHEBI:37565"/>
        <dbReference type="ChEBI" id="CHEBI:43474"/>
        <dbReference type="ChEBI" id="CHEBI:58189"/>
    </reaction>
    <physiologicalReaction direction="left-to-right" evidence="6">
        <dbReference type="Rhea" id="RHEA:19670"/>
    </physiologicalReaction>
</comment>
<comment type="function">
    <text evidence="5">Zinc chaperone that directly transfers zinc cofactor to target proteins, thereby activating them. Zinc is transferred from the CXCC motif in the GTPase domain to the zinc binding site in target proteins in a process requiring GTP hydrolysis.</text>
</comment>
<dbReference type="EMBL" id="CP147711">
    <property type="protein sequence ID" value="WXC81682.1"/>
    <property type="molecule type" value="Genomic_DNA"/>
</dbReference>
<sequence>MTVGRVSMSLFENDKSADRLPVSVITGFLGSGKTTLLNHLLRHEAMSDSAVVINEYGEVALDHLLVERVDGEVAVLASGCICCTIRSDLEETLRALLVRRDRGEVPPFRRILVETTGLADPAPIVQLLLNNPLVSHFLRLDAVVTTVDAANADRQLDRQYEAVKQVALADRLLITKGDLVNDIDALEARLHRLNPAARIERVAHGEIDPSRLFGAALVDPEKKTADVERWLNEQAFAGPCEEGHGHAAHDHHDHDGHHSHDAAITSFVLAFDAPLDWMAVSQWLAYLRNARGEDLLRVKGILNLHGEAAPVAIHGVHHIFHPPVALAKWPDADRRSRIVFITRGITRHEVMALWEAGRVPA</sequence>
<dbReference type="InterPro" id="IPR027417">
    <property type="entry name" value="P-loop_NTPase"/>
</dbReference>
<evidence type="ECO:0000256" key="4">
    <source>
        <dbReference type="ARBA" id="ARBA00034320"/>
    </source>
</evidence>
<reference evidence="8" key="2">
    <citation type="submission" date="2024-03" db="EMBL/GenBank/DDBJ databases">
        <authorList>
            <person name="Bromfield E.S.P."/>
            <person name="Cloutier S."/>
        </authorList>
    </citation>
    <scope>NUCLEOTIDE SEQUENCE</scope>
    <source>
        <strain evidence="8">5S5</strain>
    </source>
</reference>
<evidence type="ECO:0000256" key="5">
    <source>
        <dbReference type="ARBA" id="ARBA00045658"/>
    </source>
</evidence>
<reference evidence="8" key="1">
    <citation type="journal article" date="2021" name="Int. J. Syst. Evol. Microbiol.">
        <title>Bradyrhizobium septentrionale sp. nov. (sv. septentrionale) and Bradyrhizobium quebecense sp. nov. (sv. septentrionale) associated with legumes native to Canada possess rearranged symbiosis genes and numerous insertion sequences.</title>
        <authorList>
            <person name="Bromfield E.S.P."/>
            <person name="Cloutier S."/>
        </authorList>
    </citation>
    <scope>NUCLEOTIDE SEQUENCE</scope>
    <source>
        <strain evidence="8">5S5</strain>
    </source>
</reference>
<feature type="domain" description="CobW C-terminal" evidence="7">
    <location>
        <begin position="264"/>
        <end position="358"/>
    </location>
</feature>
<dbReference type="SMART" id="SM00833">
    <property type="entry name" value="CobW_C"/>
    <property type="match status" value="1"/>
</dbReference>
<dbReference type="InterPro" id="IPR036627">
    <property type="entry name" value="CobW-likC_sf"/>
</dbReference>
<evidence type="ECO:0000256" key="1">
    <source>
        <dbReference type="ARBA" id="ARBA00022741"/>
    </source>
</evidence>
<keyword evidence="1" id="KW-0547">Nucleotide-binding</keyword>
<name>A0ABZ2P378_9BRAD</name>
<organism evidence="8 9">
    <name type="scientific">Bradyrhizobium septentrionale</name>
    <dbReference type="NCBI Taxonomy" id="1404411"/>
    <lineage>
        <taxon>Bacteria</taxon>
        <taxon>Pseudomonadati</taxon>
        <taxon>Pseudomonadota</taxon>
        <taxon>Alphaproteobacteria</taxon>
        <taxon>Hyphomicrobiales</taxon>
        <taxon>Nitrobacteraceae</taxon>
        <taxon>Bradyrhizobium</taxon>
    </lineage>
</organism>
<comment type="similarity">
    <text evidence="4">Belongs to the SIMIBI class G3E GTPase family. ZNG1 subfamily.</text>
</comment>
<proteinExistence type="inferred from homology"/>
<protein>
    <submittedName>
        <fullName evidence="8">GTP-binding protein</fullName>
    </submittedName>
</protein>
<dbReference type="SUPFAM" id="SSF52540">
    <property type="entry name" value="P-loop containing nucleoside triphosphate hydrolases"/>
    <property type="match status" value="1"/>
</dbReference>
<dbReference type="Pfam" id="PF07683">
    <property type="entry name" value="CobW_C"/>
    <property type="match status" value="1"/>
</dbReference>
<dbReference type="InterPro" id="IPR011629">
    <property type="entry name" value="CobW-like_C"/>
</dbReference>
<dbReference type="Gene3D" id="3.30.1220.10">
    <property type="entry name" value="CobW-like, C-terminal domain"/>
    <property type="match status" value="1"/>
</dbReference>
<gene>
    <name evidence="8" type="ORF">WDK88_08725</name>
</gene>
<evidence type="ECO:0000259" key="7">
    <source>
        <dbReference type="SMART" id="SM00833"/>
    </source>
</evidence>
<dbReference type="SUPFAM" id="SSF90002">
    <property type="entry name" value="Hypothetical protein YjiA, C-terminal domain"/>
    <property type="match status" value="1"/>
</dbReference>
<dbReference type="Pfam" id="PF02492">
    <property type="entry name" value="cobW"/>
    <property type="match status" value="1"/>
</dbReference>
<dbReference type="Proteomes" id="UP001432046">
    <property type="component" value="Chromosome"/>
</dbReference>
<keyword evidence="9" id="KW-1185">Reference proteome</keyword>
<evidence type="ECO:0000256" key="6">
    <source>
        <dbReference type="ARBA" id="ARBA00049117"/>
    </source>
</evidence>
<keyword evidence="2" id="KW-0378">Hydrolase</keyword>
<dbReference type="Gene3D" id="3.40.50.300">
    <property type="entry name" value="P-loop containing nucleotide triphosphate hydrolases"/>
    <property type="match status" value="1"/>
</dbReference>